<proteinExistence type="inferred from homology"/>
<gene>
    <name evidence="6" type="ORF">ACFS6I_02135</name>
</gene>
<comment type="similarity">
    <text evidence="1">Belongs to the sulfatase family.</text>
</comment>
<evidence type="ECO:0000259" key="5">
    <source>
        <dbReference type="Pfam" id="PF00884"/>
    </source>
</evidence>
<evidence type="ECO:0000313" key="6">
    <source>
        <dbReference type="EMBL" id="MFD2902707.1"/>
    </source>
</evidence>
<dbReference type="PROSITE" id="PS00523">
    <property type="entry name" value="SULFATASE_1"/>
    <property type="match status" value="1"/>
</dbReference>
<sequence>MIRNLNICTLVSLFFAIGNIYAQRSTKPNIIYIYADDLGYGEIEPYGQQKIKTPNLLKLAEKGMTFTQHYASTPVCAPSRAMLMTGKHGGHAYIRGNYELGGFPDSLEGGQMPLPEGTLTIPKMLKQIGYRTAMAGKWGLGMNNTPGSPLRQGFDYYISVLDQKQAHNFYPTHLWENDVRLTLNNPVMDVHKALNPATATDADFDYYIGKEYATDIMAEKALKFISENKEQPFFLYLPFTQPHVSLQAPQEYIDMYKGVFDEKPYYGQQGYAATKYPYATYAAMITYLDAQVGKIMNRISELGLDENTIIMFSSDNGTTFNGGVNPKFFRSVGDLRGLKMDVFEGGIRVPFIASWPGNISAGVKSDFASAQYDIMATIAAVTGQKIENTDGISLLPTLLGKTDEQQDHDFLYWEYPENGGQIAIRLGKWKAVKLDVRKKGYSRTPWMIFDLENDRKEEQDLAAQHPELIKKFDTIVDHQHQPAHIKEWEFINPKFTKQ</sequence>
<dbReference type="PANTHER" id="PTHR42693:SF53">
    <property type="entry name" value="ENDO-4-O-SULFATASE"/>
    <property type="match status" value="1"/>
</dbReference>
<dbReference type="InterPro" id="IPR000917">
    <property type="entry name" value="Sulfatase_N"/>
</dbReference>
<dbReference type="Gene3D" id="3.40.720.10">
    <property type="entry name" value="Alkaline Phosphatase, subunit A"/>
    <property type="match status" value="1"/>
</dbReference>
<dbReference type="RefSeq" id="WP_380917867.1">
    <property type="nucleotide sequence ID" value="NZ_JBHUPE010000001.1"/>
</dbReference>
<organism evidence="6 7">
    <name type="scientific">Sphingobacterium anhuiense</name>
    <dbReference type="NCBI Taxonomy" id="493780"/>
    <lineage>
        <taxon>Bacteria</taxon>
        <taxon>Pseudomonadati</taxon>
        <taxon>Bacteroidota</taxon>
        <taxon>Sphingobacteriia</taxon>
        <taxon>Sphingobacteriales</taxon>
        <taxon>Sphingobacteriaceae</taxon>
        <taxon>Sphingobacterium</taxon>
    </lineage>
</organism>
<evidence type="ECO:0000256" key="1">
    <source>
        <dbReference type="ARBA" id="ARBA00008779"/>
    </source>
</evidence>
<name>A0ABW5YQN1_9SPHI</name>
<dbReference type="PANTHER" id="PTHR42693">
    <property type="entry name" value="ARYLSULFATASE FAMILY MEMBER"/>
    <property type="match status" value="1"/>
</dbReference>
<dbReference type="CDD" id="cd16145">
    <property type="entry name" value="ARS_like"/>
    <property type="match status" value="1"/>
</dbReference>
<keyword evidence="4" id="KW-0106">Calcium</keyword>
<dbReference type="InterPro" id="IPR017850">
    <property type="entry name" value="Alkaline_phosphatase_core_sf"/>
</dbReference>
<dbReference type="SUPFAM" id="SSF53649">
    <property type="entry name" value="Alkaline phosphatase-like"/>
    <property type="match status" value="1"/>
</dbReference>
<accession>A0ABW5YQN1</accession>
<keyword evidence="7" id="KW-1185">Reference proteome</keyword>
<dbReference type="EMBL" id="JBHUPE010000001">
    <property type="protein sequence ID" value="MFD2902707.1"/>
    <property type="molecule type" value="Genomic_DNA"/>
</dbReference>
<keyword evidence="2" id="KW-0479">Metal-binding</keyword>
<dbReference type="Pfam" id="PF00884">
    <property type="entry name" value="Sulfatase"/>
    <property type="match status" value="1"/>
</dbReference>
<protein>
    <submittedName>
        <fullName evidence="6">Arylsulfatase</fullName>
    </submittedName>
</protein>
<dbReference type="Proteomes" id="UP001597509">
    <property type="component" value="Unassembled WGS sequence"/>
</dbReference>
<evidence type="ECO:0000313" key="7">
    <source>
        <dbReference type="Proteomes" id="UP001597509"/>
    </source>
</evidence>
<dbReference type="InterPro" id="IPR024607">
    <property type="entry name" value="Sulfatase_CS"/>
</dbReference>
<evidence type="ECO:0000256" key="4">
    <source>
        <dbReference type="ARBA" id="ARBA00022837"/>
    </source>
</evidence>
<evidence type="ECO:0000256" key="2">
    <source>
        <dbReference type="ARBA" id="ARBA00022723"/>
    </source>
</evidence>
<feature type="domain" description="Sulfatase N-terminal" evidence="5">
    <location>
        <begin position="28"/>
        <end position="383"/>
    </location>
</feature>
<comment type="caution">
    <text evidence="6">The sequence shown here is derived from an EMBL/GenBank/DDBJ whole genome shotgun (WGS) entry which is preliminary data.</text>
</comment>
<reference evidence="7" key="1">
    <citation type="journal article" date="2019" name="Int. J. Syst. Evol. Microbiol.">
        <title>The Global Catalogue of Microorganisms (GCM) 10K type strain sequencing project: providing services to taxonomists for standard genome sequencing and annotation.</title>
        <authorList>
            <consortium name="The Broad Institute Genomics Platform"/>
            <consortium name="The Broad Institute Genome Sequencing Center for Infectious Disease"/>
            <person name="Wu L."/>
            <person name="Ma J."/>
        </authorList>
    </citation>
    <scope>NUCLEOTIDE SEQUENCE [LARGE SCALE GENOMIC DNA]</scope>
    <source>
        <strain evidence="7">KCTC 22209</strain>
    </source>
</reference>
<keyword evidence="3" id="KW-0378">Hydrolase</keyword>
<dbReference type="InterPro" id="IPR050738">
    <property type="entry name" value="Sulfatase"/>
</dbReference>
<dbReference type="Gene3D" id="3.30.1120.10">
    <property type="match status" value="1"/>
</dbReference>
<evidence type="ECO:0000256" key="3">
    <source>
        <dbReference type="ARBA" id="ARBA00022801"/>
    </source>
</evidence>